<feature type="transmembrane region" description="Helical" evidence="5">
    <location>
        <begin position="447"/>
        <end position="471"/>
    </location>
</feature>
<evidence type="ECO:0000256" key="5">
    <source>
        <dbReference type="SAM" id="Phobius"/>
    </source>
</evidence>
<feature type="transmembrane region" description="Helical" evidence="5">
    <location>
        <begin position="272"/>
        <end position="292"/>
    </location>
</feature>
<feature type="transmembrane region" description="Helical" evidence="5">
    <location>
        <begin position="507"/>
        <end position="524"/>
    </location>
</feature>
<feature type="transmembrane region" description="Helical" evidence="5">
    <location>
        <begin position="312"/>
        <end position="332"/>
    </location>
</feature>
<evidence type="ECO:0000256" key="1">
    <source>
        <dbReference type="ARBA" id="ARBA00004141"/>
    </source>
</evidence>
<dbReference type="Proteomes" id="UP001580346">
    <property type="component" value="Unassembled WGS sequence"/>
</dbReference>
<keyword evidence="4 5" id="KW-0472">Membrane</keyword>
<dbReference type="InterPro" id="IPR051533">
    <property type="entry name" value="WaaL-like"/>
</dbReference>
<feature type="transmembrane region" description="Helical" evidence="5">
    <location>
        <begin position="114"/>
        <end position="131"/>
    </location>
</feature>
<evidence type="ECO:0000256" key="3">
    <source>
        <dbReference type="ARBA" id="ARBA00022989"/>
    </source>
</evidence>
<proteinExistence type="predicted"/>
<evidence type="ECO:0000313" key="8">
    <source>
        <dbReference type="Proteomes" id="UP001580346"/>
    </source>
</evidence>
<dbReference type="PANTHER" id="PTHR37422:SF13">
    <property type="entry name" value="LIPOPOLYSACCHARIDE BIOSYNTHESIS PROTEIN PA4999-RELATED"/>
    <property type="match status" value="1"/>
</dbReference>
<feature type="transmembrane region" description="Helical" evidence="5">
    <location>
        <begin position="202"/>
        <end position="221"/>
    </location>
</feature>
<feature type="transmembrane region" description="Helical" evidence="5">
    <location>
        <begin position="21"/>
        <end position="43"/>
    </location>
</feature>
<sequence>MSNPVYGKQAQTSTRDDKRSSLFWVLIVGIMLLFIWAPFQAALFNGQMLDFEKPVYWALTITSVLLIIALLSYYRKFRLEEQRDWLAVLVVLLPLTYVLSLVSAASHYLAMNMVIVQCIYAAMFIMSLYLLKDRLGNNIIQTTIMTVAYLIVGFGFINWFGQWVLAGKLVDWFSSAVYQNRYTSAVMTDTNGLRLTSVFQYANTYAAFLMAFFFAGIFSLMKSKTWFGRLTHGFMLVPILVSLFLTLSRGGLVMMPVVFILLLLFFKPARQLLWIIYCAVSGVVSLAVLSPITNIGLDLNQTYNGATAAKGWGLLIAASLVAGVVSWLIQQYVAPKLENGMQGWASRKLSNLWLPVGSVIIVGVVAFLLIGTSLRNVLPENIRVRVEGINFQQHSVLERFQFYEDASKLIADYPIIGAGGGGWATLYEKYQDYPYTSRQAHNFFMQYLVEVGILGFVIFMAFILFVFYKYIRGYIQQNAEQRDSYFLYFILTLSILLHSILDFNLSYVFMGMLVFVGLGGMAAAMDSRPVKRLSLNPAAFRPLYSGIIGIVAIILVFTGLRFIQSSSASMEARQVARTSQSFDQIQAAADEDLSIRSTHPDSLILLSSLYQAAYKQTQNEQFYTADEDLLQRGLIAEPFNKSMTSNLMSHYQLKNNNEKAFEILQDKISNYTWDITWYNNLIQQAFTLGNQAREQGDTAKQQQYFEAGLNAYQKVLDGMAHIDALPDSIMIAKPFNVTPEIALNTGKIQFMSNKPAEATAILQPLLNEDLSNATNKEIARYYVAATRKQGQVDQSWYNKLIQADANEKQQVDALVALNLQ</sequence>
<keyword evidence="8" id="KW-1185">Reference proteome</keyword>
<feature type="domain" description="O-antigen ligase-related" evidence="6">
    <location>
        <begin position="344"/>
        <end position="460"/>
    </location>
</feature>
<keyword evidence="2 5" id="KW-0812">Transmembrane</keyword>
<keyword evidence="3 5" id="KW-1133">Transmembrane helix</keyword>
<reference evidence="7 8" key="1">
    <citation type="submission" date="2024-09" db="EMBL/GenBank/DDBJ databases">
        <title>Paenibacillus zeirhizospherea sp. nov., isolated from surface of the maize (Zea mays) roots in a horticulture field, Hungary.</title>
        <authorList>
            <person name="Marton D."/>
            <person name="Farkas M."/>
            <person name="Bedics A."/>
            <person name="Toth E."/>
            <person name="Tancsics A."/>
            <person name="Boka K."/>
            <person name="Maroti G."/>
            <person name="Kriszt B."/>
            <person name="Cserhati M."/>
        </authorList>
    </citation>
    <scope>NUCLEOTIDE SEQUENCE [LARGE SCALE GENOMIC DNA]</scope>
    <source>
        <strain evidence="7 8">KCTC 33519</strain>
    </source>
</reference>
<feature type="transmembrane region" description="Helical" evidence="5">
    <location>
        <begin position="86"/>
        <end position="108"/>
    </location>
</feature>
<feature type="transmembrane region" description="Helical" evidence="5">
    <location>
        <begin position="55"/>
        <end position="74"/>
    </location>
</feature>
<feature type="transmembrane region" description="Helical" evidence="5">
    <location>
        <begin position="483"/>
        <end position="501"/>
    </location>
</feature>
<feature type="transmembrane region" description="Helical" evidence="5">
    <location>
        <begin position="143"/>
        <end position="165"/>
    </location>
</feature>
<feature type="transmembrane region" description="Helical" evidence="5">
    <location>
        <begin position="233"/>
        <end position="266"/>
    </location>
</feature>
<evidence type="ECO:0000256" key="4">
    <source>
        <dbReference type="ARBA" id="ARBA00023136"/>
    </source>
</evidence>
<dbReference type="Pfam" id="PF04932">
    <property type="entry name" value="Wzy_C"/>
    <property type="match status" value="1"/>
</dbReference>
<protein>
    <submittedName>
        <fullName evidence="7">O-antigen ligase family protein</fullName>
    </submittedName>
</protein>
<organism evidence="7 8">
    <name type="scientific">Paenibacillus enshidis</name>
    <dbReference type="NCBI Taxonomy" id="1458439"/>
    <lineage>
        <taxon>Bacteria</taxon>
        <taxon>Bacillati</taxon>
        <taxon>Bacillota</taxon>
        <taxon>Bacilli</taxon>
        <taxon>Bacillales</taxon>
        <taxon>Paenibacillaceae</taxon>
        <taxon>Paenibacillus</taxon>
    </lineage>
</organism>
<comment type="subcellular location">
    <subcellularLocation>
        <location evidence="1">Membrane</location>
        <topology evidence="1">Multi-pass membrane protein</topology>
    </subcellularLocation>
</comment>
<dbReference type="InterPro" id="IPR007016">
    <property type="entry name" value="O-antigen_ligase-rel_domated"/>
</dbReference>
<keyword evidence="7" id="KW-0436">Ligase</keyword>
<evidence type="ECO:0000313" key="7">
    <source>
        <dbReference type="EMBL" id="MFB5266681.1"/>
    </source>
</evidence>
<comment type="caution">
    <text evidence="7">The sequence shown here is derived from an EMBL/GenBank/DDBJ whole genome shotgun (WGS) entry which is preliminary data.</text>
</comment>
<evidence type="ECO:0000256" key="2">
    <source>
        <dbReference type="ARBA" id="ARBA00022692"/>
    </source>
</evidence>
<dbReference type="Gene3D" id="1.25.40.10">
    <property type="entry name" value="Tetratricopeptide repeat domain"/>
    <property type="match status" value="1"/>
</dbReference>
<dbReference type="EMBL" id="JBHHMI010000005">
    <property type="protein sequence ID" value="MFB5266681.1"/>
    <property type="molecule type" value="Genomic_DNA"/>
</dbReference>
<dbReference type="PANTHER" id="PTHR37422">
    <property type="entry name" value="TEICHURONIC ACID BIOSYNTHESIS PROTEIN TUAE"/>
    <property type="match status" value="1"/>
</dbReference>
<feature type="transmembrane region" description="Helical" evidence="5">
    <location>
        <begin position="544"/>
        <end position="563"/>
    </location>
</feature>
<gene>
    <name evidence="7" type="ORF">ACE41H_07770</name>
</gene>
<dbReference type="GO" id="GO:0016874">
    <property type="term" value="F:ligase activity"/>
    <property type="evidence" value="ECO:0007669"/>
    <property type="project" value="UniProtKB-KW"/>
</dbReference>
<accession>A0ABV5AU50</accession>
<name>A0ABV5AU50_9BACL</name>
<dbReference type="RefSeq" id="WP_375354557.1">
    <property type="nucleotide sequence ID" value="NZ_JBHHMI010000005.1"/>
</dbReference>
<evidence type="ECO:0000259" key="6">
    <source>
        <dbReference type="Pfam" id="PF04932"/>
    </source>
</evidence>
<feature type="transmembrane region" description="Helical" evidence="5">
    <location>
        <begin position="352"/>
        <end position="374"/>
    </location>
</feature>
<dbReference type="InterPro" id="IPR011990">
    <property type="entry name" value="TPR-like_helical_dom_sf"/>
</dbReference>